<dbReference type="PANTHER" id="PTHR43826:SF3">
    <property type="entry name" value="GLUCOSE-6-PHOSPHATE EXCHANGER SLC37A4"/>
    <property type="match status" value="1"/>
</dbReference>
<evidence type="ECO:0000259" key="7">
    <source>
        <dbReference type="PROSITE" id="PS50850"/>
    </source>
</evidence>
<dbReference type="EMBL" id="JAFNEN010000143">
    <property type="protein sequence ID" value="KAG8192194.1"/>
    <property type="molecule type" value="Genomic_DNA"/>
</dbReference>
<sequence length="415" mass="44611">MLFVGYACYAYNRKCVSLALPKLMEEGLDKNQAGLIISCQNIAYAISKFLGGVLSDRVSARLLFSTGLTFCGLVTVLFATSASVPAFALLWFLNGFGQGCGWPACSKILKQWFSPTSFGTWWSILSASANISGGLSPLVTAFLVLNYGWRFSLFLAGTVSVGLGAVALVALVNSPTDVGLPSFVASTTKADKKTGAASKATVGDLLRCPHLWLISFCYMVVFCAKTAAVDWGQLYLIEDRKHTQYVASTFTSSVESGGFLGGVLAGYLTDLLLRNRSPNADKSRGNPRMPVAAYFMACVLCCLHLLQFSVTPESSKLWISTIGFLMGAGFYGPIAIYGVVANESAPDNLSGTSHAVVALAANVGAIVSGLPFSYIAKYYSWSSVFFLLEITSAVTLVIMFLFRNLKYNVIKRKME</sequence>
<keyword evidence="5 6" id="KW-0472">Membrane</keyword>
<dbReference type="SUPFAM" id="SSF103473">
    <property type="entry name" value="MFS general substrate transporter"/>
    <property type="match status" value="1"/>
</dbReference>
<evidence type="ECO:0000256" key="3">
    <source>
        <dbReference type="ARBA" id="ARBA00022692"/>
    </source>
</evidence>
<dbReference type="InterPro" id="IPR051337">
    <property type="entry name" value="OPA_Antiporter"/>
</dbReference>
<dbReference type="PANTHER" id="PTHR43826">
    <property type="entry name" value="GLUCOSE-6-PHOSPHATE EXCHANGER SLC37A4"/>
    <property type="match status" value="1"/>
</dbReference>
<feature type="transmembrane region" description="Helical" evidence="6">
    <location>
        <begin position="352"/>
        <end position="372"/>
    </location>
</feature>
<feature type="transmembrane region" description="Helical" evidence="6">
    <location>
        <begin position="317"/>
        <end position="340"/>
    </location>
</feature>
<dbReference type="GO" id="GO:0061513">
    <property type="term" value="F:glucose 6-phosphate:phosphate antiporter activity"/>
    <property type="evidence" value="ECO:0007669"/>
    <property type="project" value="TreeGrafter"/>
</dbReference>
<keyword evidence="3 6" id="KW-0812">Transmembrane</keyword>
<dbReference type="InterPro" id="IPR036259">
    <property type="entry name" value="MFS_trans_sf"/>
</dbReference>
<feature type="transmembrane region" description="Helical" evidence="6">
    <location>
        <begin position="152"/>
        <end position="172"/>
    </location>
</feature>
<evidence type="ECO:0000256" key="4">
    <source>
        <dbReference type="ARBA" id="ARBA00022989"/>
    </source>
</evidence>
<accession>A0AAV6V664</accession>
<dbReference type="InterPro" id="IPR020846">
    <property type="entry name" value="MFS_dom"/>
</dbReference>
<comment type="similarity">
    <text evidence="2">Belongs to the major facilitator superfamily. Organophosphate:Pi antiporter (OPA) (TC 2.A.1.4) family.</text>
</comment>
<feature type="transmembrane region" description="Helical" evidence="6">
    <location>
        <begin position="67"/>
        <end position="93"/>
    </location>
</feature>
<feature type="transmembrane region" description="Helical" evidence="6">
    <location>
        <begin position="378"/>
        <end position="402"/>
    </location>
</feature>
<name>A0AAV6V664_9ARAC</name>
<evidence type="ECO:0000256" key="2">
    <source>
        <dbReference type="ARBA" id="ARBA00009598"/>
    </source>
</evidence>
<reference evidence="8 9" key="1">
    <citation type="journal article" date="2022" name="Nat. Ecol. Evol.">
        <title>A masculinizing supergene underlies an exaggerated male reproductive morph in a spider.</title>
        <authorList>
            <person name="Hendrickx F."/>
            <person name="De Corte Z."/>
            <person name="Sonet G."/>
            <person name="Van Belleghem S.M."/>
            <person name="Kostlbacher S."/>
            <person name="Vangestel C."/>
        </authorList>
    </citation>
    <scope>NUCLEOTIDE SEQUENCE [LARGE SCALE GENOMIC DNA]</scope>
    <source>
        <strain evidence="8">W744_W776</strain>
    </source>
</reference>
<organism evidence="8 9">
    <name type="scientific">Oedothorax gibbosus</name>
    <dbReference type="NCBI Taxonomy" id="931172"/>
    <lineage>
        <taxon>Eukaryota</taxon>
        <taxon>Metazoa</taxon>
        <taxon>Ecdysozoa</taxon>
        <taxon>Arthropoda</taxon>
        <taxon>Chelicerata</taxon>
        <taxon>Arachnida</taxon>
        <taxon>Araneae</taxon>
        <taxon>Araneomorphae</taxon>
        <taxon>Entelegynae</taxon>
        <taxon>Araneoidea</taxon>
        <taxon>Linyphiidae</taxon>
        <taxon>Erigoninae</taxon>
        <taxon>Oedothorax</taxon>
    </lineage>
</organism>
<dbReference type="InterPro" id="IPR011701">
    <property type="entry name" value="MFS"/>
</dbReference>
<dbReference type="PROSITE" id="PS50850">
    <property type="entry name" value="MFS"/>
    <property type="match status" value="1"/>
</dbReference>
<dbReference type="GO" id="GO:0005789">
    <property type="term" value="C:endoplasmic reticulum membrane"/>
    <property type="evidence" value="ECO:0007669"/>
    <property type="project" value="TreeGrafter"/>
</dbReference>
<dbReference type="Proteomes" id="UP000827092">
    <property type="component" value="Unassembled WGS sequence"/>
</dbReference>
<feature type="transmembrane region" description="Helical" evidence="6">
    <location>
        <begin position="291"/>
        <end position="311"/>
    </location>
</feature>
<gene>
    <name evidence="8" type="ORF">JTE90_009957</name>
</gene>
<evidence type="ECO:0000256" key="6">
    <source>
        <dbReference type="SAM" id="Phobius"/>
    </source>
</evidence>
<dbReference type="PIRSF" id="PIRSF002808">
    <property type="entry name" value="Hexose_phosphate_transp"/>
    <property type="match status" value="1"/>
</dbReference>
<dbReference type="Gene3D" id="1.20.1250.20">
    <property type="entry name" value="MFS general substrate transporter like domains"/>
    <property type="match status" value="2"/>
</dbReference>
<feature type="transmembrane region" description="Helical" evidence="6">
    <location>
        <begin position="121"/>
        <end position="145"/>
    </location>
</feature>
<dbReference type="Pfam" id="PF07690">
    <property type="entry name" value="MFS_1"/>
    <property type="match status" value="1"/>
</dbReference>
<dbReference type="AlphaFoldDB" id="A0AAV6V664"/>
<keyword evidence="9" id="KW-1185">Reference proteome</keyword>
<feature type="transmembrane region" description="Helical" evidence="6">
    <location>
        <begin position="211"/>
        <end position="231"/>
    </location>
</feature>
<keyword evidence="4 6" id="KW-1133">Transmembrane helix</keyword>
<evidence type="ECO:0000256" key="5">
    <source>
        <dbReference type="ARBA" id="ARBA00023136"/>
    </source>
</evidence>
<dbReference type="GO" id="GO:0035435">
    <property type="term" value="P:phosphate ion transmembrane transport"/>
    <property type="evidence" value="ECO:0007669"/>
    <property type="project" value="TreeGrafter"/>
</dbReference>
<dbReference type="InterPro" id="IPR000849">
    <property type="entry name" value="Sugar_P_transporter"/>
</dbReference>
<evidence type="ECO:0000256" key="1">
    <source>
        <dbReference type="ARBA" id="ARBA00004127"/>
    </source>
</evidence>
<proteinExistence type="inferred from homology"/>
<comment type="caution">
    <text evidence="8">The sequence shown here is derived from an EMBL/GenBank/DDBJ whole genome shotgun (WGS) entry which is preliminary data.</text>
</comment>
<comment type="subcellular location">
    <subcellularLocation>
        <location evidence="1">Endomembrane system</location>
        <topology evidence="1">Multi-pass membrane protein</topology>
    </subcellularLocation>
</comment>
<evidence type="ECO:0000313" key="9">
    <source>
        <dbReference type="Proteomes" id="UP000827092"/>
    </source>
</evidence>
<protein>
    <recommendedName>
        <fullName evidence="7">Major facilitator superfamily (MFS) profile domain-containing protein</fullName>
    </recommendedName>
</protein>
<feature type="domain" description="Major facilitator superfamily (MFS) profile" evidence="7">
    <location>
        <begin position="1"/>
        <end position="407"/>
    </location>
</feature>
<evidence type="ECO:0000313" key="8">
    <source>
        <dbReference type="EMBL" id="KAG8192194.1"/>
    </source>
</evidence>